<dbReference type="RefSeq" id="XP_046064085.1">
    <property type="nucleotide sequence ID" value="XM_046201908.1"/>
</dbReference>
<dbReference type="GeneID" id="70233143"/>
<accession>A0A9P8PFL8</accession>
<organism evidence="1 2">
    <name type="scientific">Ogataea philodendri</name>
    <dbReference type="NCBI Taxonomy" id="1378263"/>
    <lineage>
        <taxon>Eukaryota</taxon>
        <taxon>Fungi</taxon>
        <taxon>Dikarya</taxon>
        <taxon>Ascomycota</taxon>
        <taxon>Saccharomycotina</taxon>
        <taxon>Pichiomycetes</taxon>
        <taxon>Pichiales</taxon>
        <taxon>Pichiaceae</taxon>
        <taxon>Ogataea</taxon>
    </lineage>
</organism>
<keyword evidence="2" id="KW-1185">Reference proteome</keyword>
<evidence type="ECO:0000313" key="1">
    <source>
        <dbReference type="EMBL" id="KAH3670660.1"/>
    </source>
</evidence>
<dbReference type="Proteomes" id="UP000769157">
    <property type="component" value="Unassembled WGS sequence"/>
</dbReference>
<dbReference type="AlphaFoldDB" id="A0A9P8PFL8"/>
<comment type="caution">
    <text evidence="1">The sequence shown here is derived from an EMBL/GenBank/DDBJ whole genome shotgun (WGS) entry which is preliminary data.</text>
</comment>
<protein>
    <submittedName>
        <fullName evidence="1">Uncharacterized protein</fullName>
    </submittedName>
</protein>
<sequence length="189" mass="18925">MVSAMISCDSLPVGNWMIIDRMSSLLMPLCKLLSCVRHHTRNSLDGELLEGAGWGFGEATVLPTTAFFAATGAETDRNTVGVIAAGLATFAPATGTLVLTGFFALTVVHPLPAVACANETAAGLAFDAAAAAFILAASSLRISSNDFTGAFGCTAPVPQTTVDGSPAAALDSCFAAGCFAAAAAFSAAA</sequence>
<proteinExistence type="predicted"/>
<name>A0A9P8PFL8_9ASCO</name>
<evidence type="ECO:0000313" key="2">
    <source>
        <dbReference type="Proteomes" id="UP000769157"/>
    </source>
</evidence>
<reference evidence="1" key="1">
    <citation type="journal article" date="2021" name="Open Biol.">
        <title>Shared evolutionary footprints suggest mitochondrial oxidative damage underlies multiple complex I losses in fungi.</title>
        <authorList>
            <person name="Schikora-Tamarit M.A."/>
            <person name="Marcet-Houben M."/>
            <person name="Nosek J."/>
            <person name="Gabaldon T."/>
        </authorList>
    </citation>
    <scope>NUCLEOTIDE SEQUENCE</scope>
    <source>
        <strain evidence="1">CBS6075</strain>
    </source>
</reference>
<gene>
    <name evidence="1" type="ORF">OGAPHI_001175</name>
</gene>
<reference evidence="1" key="2">
    <citation type="submission" date="2021-01" db="EMBL/GenBank/DDBJ databases">
        <authorList>
            <person name="Schikora-Tamarit M.A."/>
        </authorList>
    </citation>
    <scope>NUCLEOTIDE SEQUENCE</scope>
    <source>
        <strain evidence="1">CBS6075</strain>
    </source>
</reference>
<dbReference type="EMBL" id="JAEUBE010000087">
    <property type="protein sequence ID" value="KAH3670660.1"/>
    <property type="molecule type" value="Genomic_DNA"/>
</dbReference>